<organism evidence="1">
    <name type="scientific">Streptomyces sp. NBC_00119</name>
    <dbReference type="NCBI Taxonomy" id="2975659"/>
    <lineage>
        <taxon>Bacteria</taxon>
        <taxon>Bacillati</taxon>
        <taxon>Actinomycetota</taxon>
        <taxon>Actinomycetes</taxon>
        <taxon>Kitasatosporales</taxon>
        <taxon>Streptomycetaceae</taxon>
        <taxon>Streptomyces</taxon>
    </lineage>
</organism>
<dbReference type="EMBL" id="CP108195">
    <property type="protein sequence ID" value="WTS18013.1"/>
    <property type="molecule type" value="Genomic_DNA"/>
</dbReference>
<evidence type="ECO:0000313" key="1">
    <source>
        <dbReference type="EMBL" id="WTS18013.1"/>
    </source>
</evidence>
<name>A0AAU1UL94_9ACTN</name>
<proteinExistence type="predicted"/>
<gene>
    <name evidence="1" type="ORF">OHU69_47640</name>
</gene>
<reference evidence="1" key="1">
    <citation type="submission" date="2022-10" db="EMBL/GenBank/DDBJ databases">
        <title>The complete genomes of actinobacterial strains from the NBC collection.</title>
        <authorList>
            <person name="Joergensen T.S."/>
            <person name="Alvarez Arevalo M."/>
            <person name="Sterndorff E.B."/>
            <person name="Faurdal D."/>
            <person name="Vuksanovic O."/>
            <person name="Mourched A.-S."/>
            <person name="Charusanti P."/>
            <person name="Shaw S."/>
            <person name="Blin K."/>
            <person name="Weber T."/>
        </authorList>
    </citation>
    <scope>NUCLEOTIDE SEQUENCE</scope>
    <source>
        <strain evidence="1">NBC_00119</strain>
    </source>
</reference>
<accession>A0AAU1UL94</accession>
<sequence>MTIASAQRLLVRALTRESIRARQLLAAGEWRPGAEDTDAAAKVLARLNAPLPTRGAGSARARAMDRDRRLQRIWRTAVHHLDAGAVSPPAAALLAAVARALLPWFAAPNPPAAAAPRYPIPQDTADGLPVPPTEAGEALLPDLIALFAALAAPRSSGTSSRTPAAVPWQVQYAGRLRHYERPAHDVWTADTVRCSKCANADGPWTVACDWHQVTLGCPCGLVTDRHGLTFSEVFLVLPDM</sequence>
<dbReference type="AlphaFoldDB" id="A0AAU1UL94"/>
<protein>
    <submittedName>
        <fullName evidence="1">Uncharacterized protein</fullName>
    </submittedName>
</protein>